<dbReference type="VEuPathDB" id="VectorBase:LOC119168695"/>
<feature type="compositionally biased region" description="Low complexity" evidence="2">
    <location>
        <begin position="642"/>
        <end position="656"/>
    </location>
</feature>
<keyword evidence="4" id="KW-1185">Reference proteome</keyword>
<feature type="compositionally biased region" description="Polar residues" evidence="2">
    <location>
        <begin position="188"/>
        <end position="202"/>
    </location>
</feature>
<organism evidence="3 4">
    <name type="scientific">Rhipicephalus microplus</name>
    <name type="common">Cattle tick</name>
    <name type="synonym">Boophilus microplus</name>
    <dbReference type="NCBI Taxonomy" id="6941"/>
    <lineage>
        <taxon>Eukaryota</taxon>
        <taxon>Metazoa</taxon>
        <taxon>Ecdysozoa</taxon>
        <taxon>Arthropoda</taxon>
        <taxon>Chelicerata</taxon>
        <taxon>Arachnida</taxon>
        <taxon>Acari</taxon>
        <taxon>Parasitiformes</taxon>
        <taxon>Ixodida</taxon>
        <taxon>Ixodoidea</taxon>
        <taxon>Ixodidae</taxon>
        <taxon>Rhipicephalinae</taxon>
        <taxon>Rhipicephalus</taxon>
        <taxon>Boophilus</taxon>
    </lineage>
</organism>
<dbReference type="SUPFAM" id="SSF46689">
    <property type="entry name" value="Homeodomain-like"/>
    <property type="match status" value="1"/>
</dbReference>
<reference evidence="3" key="1">
    <citation type="journal article" date="2020" name="Cell">
        <title>Large-Scale Comparative Analyses of Tick Genomes Elucidate Their Genetic Diversity and Vector Capacities.</title>
        <authorList>
            <consortium name="Tick Genome and Microbiome Consortium (TIGMIC)"/>
            <person name="Jia N."/>
            <person name="Wang J."/>
            <person name="Shi W."/>
            <person name="Du L."/>
            <person name="Sun Y."/>
            <person name="Zhan W."/>
            <person name="Jiang J.F."/>
            <person name="Wang Q."/>
            <person name="Zhang B."/>
            <person name="Ji P."/>
            <person name="Bell-Sakyi L."/>
            <person name="Cui X.M."/>
            <person name="Yuan T.T."/>
            <person name="Jiang B.G."/>
            <person name="Yang W.F."/>
            <person name="Lam T.T."/>
            <person name="Chang Q.C."/>
            <person name="Ding S.J."/>
            <person name="Wang X.J."/>
            <person name="Zhu J.G."/>
            <person name="Ruan X.D."/>
            <person name="Zhao L."/>
            <person name="Wei J.T."/>
            <person name="Ye R.Z."/>
            <person name="Que T.C."/>
            <person name="Du C.H."/>
            <person name="Zhou Y.H."/>
            <person name="Cheng J.X."/>
            <person name="Dai P.F."/>
            <person name="Guo W.B."/>
            <person name="Han X.H."/>
            <person name="Huang E.J."/>
            <person name="Li L.F."/>
            <person name="Wei W."/>
            <person name="Gao Y.C."/>
            <person name="Liu J.Z."/>
            <person name="Shao H.Z."/>
            <person name="Wang X."/>
            <person name="Wang C.C."/>
            <person name="Yang T.C."/>
            <person name="Huo Q.B."/>
            <person name="Li W."/>
            <person name="Chen H.Y."/>
            <person name="Chen S.E."/>
            <person name="Zhou L.G."/>
            <person name="Ni X.B."/>
            <person name="Tian J.H."/>
            <person name="Sheng Y."/>
            <person name="Liu T."/>
            <person name="Pan Y.S."/>
            <person name="Xia L.Y."/>
            <person name="Li J."/>
            <person name="Zhao F."/>
            <person name="Cao W.C."/>
        </authorList>
    </citation>
    <scope>NUCLEOTIDE SEQUENCE</scope>
    <source>
        <strain evidence="3">Rmic-2018</strain>
    </source>
</reference>
<feature type="region of interest" description="Disordered" evidence="2">
    <location>
        <begin position="182"/>
        <end position="204"/>
    </location>
</feature>
<dbReference type="GO" id="GO:0005634">
    <property type="term" value="C:nucleus"/>
    <property type="evidence" value="ECO:0007669"/>
    <property type="project" value="UniProtKB-SubCell"/>
</dbReference>
<feature type="region of interest" description="Disordered" evidence="2">
    <location>
        <begin position="297"/>
        <end position="320"/>
    </location>
</feature>
<evidence type="ECO:0008006" key="5">
    <source>
        <dbReference type="Google" id="ProtNLM"/>
    </source>
</evidence>
<protein>
    <recommendedName>
        <fullName evidence="5">HTH psq-type domain-containing protein</fullName>
    </recommendedName>
</protein>
<dbReference type="InterPro" id="IPR029052">
    <property type="entry name" value="Metallo-depent_PP-like"/>
</dbReference>
<accession>A0A9J6EPZ0</accession>
<dbReference type="Gene3D" id="3.60.21.10">
    <property type="match status" value="1"/>
</dbReference>
<feature type="region of interest" description="Disordered" evidence="2">
    <location>
        <begin position="92"/>
        <end position="130"/>
    </location>
</feature>
<comment type="subcellular location">
    <subcellularLocation>
        <location evidence="1">Nucleus</location>
    </subcellularLocation>
</comment>
<comment type="caution">
    <text evidence="3">The sequence shown here is derived from an EMBL/GenBank/DDBJ whole genome shotgun (WGS) entry which is preliminary data.</text>
</comment>
<feature type="compositionally biased region" description="Polar residues" evidence="2">
    <location>
        <begin position="510"/>
        <end position="519"/>
    </location>
</feature>
<reference evidence="3" key="2">
    <citation type="submission" date="2021-09" db="EMBL/GenBank/DDBJ databases">
        <authorList>
            <person name="Jia N."/>
            <person name="Wang J."/>
            <person name="Shi W."/>
            <person name="Du L."/>
            <person name="Sun Y."/>
            <person name="Zhan W."/>
            <person name="Jiang J."/>
            <person name="Wang Q."/>
            <person name="Zhang B."/>
            <person name="Ji P."/>
            <person name="Sakyi L.B."/>
            <person name="Cui X."/>
            <person name="Yuan T."/>
            <person name="Jiang B."/>
            <person name="Yang W."/>
            <person name="Lam T.T.-Y."/>
            <person name="Chang Q."/>
            <person name="Ding S."/>
            <person name="Wang X."/>
            <person name="Zhu J."/>
            <person name="Ruan X."/>
            <person name="Zhao L."/>
            <person name="Wei J."/>
            <person name="Que T."/>
            <person name="Du C."/>
            <person name="Cheng J."/>
            <person name="Dai P."/>
            <person name="Han X."/>
            <person name="Huang E."/>
            <person name="Gao Y."/>
            <person name="Liu J."/>
            <person name="Shao H."/>
            <person name="Ye R."/>
            <person name="Li L."/>
            <person name="Wei W."/>
            <person name="Wang X."/>
            <person name="Wang C."/>
            <person name="Huo Q."/>
            <person name="Li W."/>
            <person name="Guo W."/>
            <person name="Chen H."/>
            <person name="Chen S."/>
            <person name="Zhou L."/>
            <person name="Zhou L."/>
            <person name="Ni X."/>
            <person name="Tian J."/>
            <person name="Zhou Y."/>
            <person name="Sheng Y."/>
            <person name="Liu T."/>
            <person name="Pan Y."/>
            <person name="Xia L."/>
            <person name="Li J."/>
            <person name="Zhao F."/>
            <person name="Cao W."/>
        </authorList>
    </citation>
    <scope>NUCLEOTIDE SEQUENCE</scope>
    <source>
        <strain evidence="3">Rmic-2018</strain>
        <tissue evidence="3">Larvae</tissue>
    </source>
</reference>
<feature type="compositionally biased region" description="Low complexity" evidence="2">
    <location>
        <begin position="111"/>
        <end position="127"/>
    </location>
</feature>
<feature type="region of interest" description="Disordered" evidence="2">
    <location>
        <begin position="637"/>
        <end position="656"/>
    </location>
</feature>
<dbReference type="InterPro" id="IPR009057">
    <property type="entry name" value="Homeodomain-like_sf"/>
</dbReference>
<dbReference type="EMBL" id="JABSTU010000002">
    <property type="protein sequence ID" value="KAH8036563.1"/>
    <property type="molecule type" value="Genomic_DNA"/>
</dbReference>
<evidence type="ECO:0000313" key="3">
    <source>
        <dbReference type="EMBL" id="KAH8036563.1"/>
    </source>
</evidence>
<dbReference type="Gene3D" id="1.10.10.60">
    <property type="entry name" value="Homeodomain-like"/>
    <property type="match status" value="1"/>
</dbReference>
<feature type="compositionally biased region" description="Polar residues" evidence="2">
    <location>
        <begin position="304"/>
        <end position="315"/>
    </location>
</feature>
<proteinExistence type="predicted"/>
<dbReference type="VEuPathDB" id="VectorBase:LOC119179522"/>
<name>A0A9J6EPZ0_RHIMP</name>
<gene>
    <name evidence="3" type="ORF">HPB51_001597</name>
</gene>
<evidence type="ECO:0000313" key="4">
    <source>
        <dbReference type="Proteomes" id="UP000821866"/>
    </source>
</evidence>
<dbReference type="AlphaFoldDB" id="A0A9J6EPZ0"/>
<dbReference type="Proteomes" id="UP000821866">
    <property type="component" value="Chromosome 10"/>
</dbReference>
<sequence>MFPQLCPPVPPFQSTYHKVWFMELDAVLALNSVTDQPLMHAILHDALPLELRHLSDTSTSSQQPYDDLCSAVLASYGLTYHPLPFTRDSQVFPASQRAGPSGPKLSSDRNLTSPTTSPSTLGPATSAVSLAPGHKSDEVLEVVPAADNLSTTKCVFSKSSADSPSGMLATSMFSTKVTARDTVAPPDSMTTTLPPASESGTGDLSPPSYAAMFQSAQTWQPQFDPPLPPFRTSRLESWFEEFAVALYHNGIWIQELMYEVLEYHLPHDLKHHLTYFSWSPRPYDHLRDAVLKFYGLKHAPPPKNDTTAPGSSPSRTPLAPQPVQTIPLPATGHIDSTPAAAPCTVAFAAETWSAELSVPGDSTTSAGPADLPADSPPVPAPVEARDTTHTMDPEPAVTLHAISFPCTPVPAAQNLVDCQHLLTSSSMCPTEVQAPEHARLNVHDAVTMSGNPEGRTPGSPQVEHTVHASTDAQLNHPPTTTYACLSILTPSTAHDNCDATYPPLDLASPNVGSSSNNATTHRRTPARYTSPKRTVSNLSAPYSADQAAAAAGNVPPEATVPARIDILRLLGLLPSVQSVRFKMSNVAQSTEKSLLTFGVLTDVQYADCDDKPAGYDPSLIRYYRNALIQRARDHRSSDTGMASTLSPAAPTAPNPAAKRVKYEAKDLAVKVKILKALQAGTPRKEVMEKFNVKTSTLSTYVKNEELIIQAYYGDMFGDQRKRL</sequence>
<feature type="region of interest" description="Disordered" evidence="2">
    <location>
        <begin position="508"/>
        <end position="533"/>
    </location>
</feature>
<feature type="region of interest" description="Disordered" evidence="2">
    <location>
        <begin position="358"/>
        <end position="378"/>
    </location>
</feature>
<evidence type="ECO:0000256" key="2">
    <source>
        <dbReference type="SAM" id="MobiDB-lite"/>
    </source>
</evidence>
<evidence type="ECO:0000256" key="1">
    <source>
        <dbReference type="ARBA" id="ARBA00004123"/>
    </source>
</evidence>